<evidence type="ECO:0000313" key="1">
    <source>
        <dbReference type="EMBL" id="KRH51588.1"/>
    </source>
</evidence>
<reference evidence="2" key="2">
    <citation type="submission" date="2018-02" db="UniProtKB">
        <authorList>
            <consortium name="EnsemblPlants"/>
        </authorList>
    </citation>
    <scope>IDENTIFICATION</scope>
    <source>
        <strain evidence="2">Williams 82</strain>
    </source>
</reference>
<gene>
    <name evidence="1" type="ORF">GLYMA_06G016600</name>
</gene>
<protein>
    <submittedName>
        <fullName evidence="1 2">Uncharacterized protein</fullName>
    </submittedName>
</protein>
<sequence>MRTCSHKIYSSGVESSAMVFVNLLPMHQVMVCFSSTDREPE</sequence>
<proteinExistence type="predicted"/>
<dbReference type="EMBL" id="CM000839">
    <property type="protein sequence ID" value="KRH51588.1"/>
    <property type="molecule type" value="Genomic_DNA"/>
</dbReference>
<dbReference type="InParanoid" id="A0A0R0JID5"/>
<keyword evidence="3" id="KW-1185">Reference proteome</keyword>
<dbReference type="Proteomes" id="UP000008827">
    <property type="component" value="Chromosome 6"/>
</dbReference>
<reference evidence="1 2" key="1">
    <citation type="journal article" date="2010" name="Nature">
        <title>Genome sequence of the palaeopolyploid soybean.</title>
        <authorList>
            <person name="Schmutz J."/>
            <person name="Cannon S.B."/>
            <person name="Schlueter J."/>
            <person name="Ma J."/>
            <person name="Mitros T."/>
            <person name="Nelson W."/>
            <person name="Hyten D.L."/>
            <person name="Song Q."/>
            <person name="Thelen J.J."/>
            <person name="Cheng J."/>
            <person name="Xu D."/>
            <person name="Hellsten U."/>
            <person name="May G.D."/>
            <person name="Yu Y."/>
            <person name="Sakurai T."/>
            <person name="Umezawa T."/>
            <person name="Bhattacharyya M.K."/>
            <person name="Sandhu D."/>
            <person name="Valliyodan B."/>
            <person name="Lindquist E."/>
            <person name="Peto M."/>
            <person name="Grant D."/>
            <person name="Shu S."/>
            <person name="Goodstein D."/>
            <person name="Barry K."/>
            <person name="Futrell-Griggs M."/>
            <person name="Abernathy B."/>
            <person name="Du J."/>
            <person name="Tian Z."/>
            <person name="Zhu L."/>
            <person name="Gill N."/>
            <person name="Joshi T."/>
            <person name="Libault M."/>
            <person name="Sethuraman A."/>
            <person name="Zhang X.-C."/>
            <person name="Shinozaki K."/>
            <person name="Nguyen H.T."/>
            <person name="Wing R.A."/>
            <person name="Cregan P."/>
            <person name="Specht J."/>
            <person name="Grimwood J."/>
            <person name="Rokhsar D."/>
            <person name="Stacey G."/>
            <person name="Shoemaker R.C."/>
            <person name="Jackson S.A."/>
        </authorList>
    </citation>
    <scope>NUCLEOTIDE SEQUENCE [LARGE SCALE GENOMIC DNA]</scope>
    <source>
        <strain evidence="2">cv. Williams 82</strain>
        <tissue evidence="1">Callus</tissue>
    </source>
</reference>
<evidence type="ECO:0000313" key="2">
    <source>
        <dbReference type="EnsemblPlants" id="KRH51588"/>
    </source>
</evidence>
<dbReference type="EnsemblPlants" id="KRH51588">
    <property type="protein sequence ID" value="KRH51588"/>
    <property type="gene ID" value="GLYMA_06G016600"/>
</dbReference>
<name>A0A0R0JID5_SOYBN</name>
<reference evidence="1" key="3">
    <citation type="submission" date="2018-07" db="EMBL/GenBank/DDBJ databases">
        <title>WGS assembly of Glycine max.</title>
        <authorList>
            <person name="Schmutz J."/>
            <person name="Cannon S."/>
            <person name="Schlueter J."/>
            <person name="Ma J."/>
            <person name="Mitros T."/>
            <person name="Nelson W."/>
            <person name="Hyten D."/>
            <person name="Song Q."/>
            <person name="Thelen J."/>
            <person name="Cheng J."/>
            <person name="Xu D."/>
            <person name="Hellsten U."/>
            <person name="May G."/>
            <person name="Yu Y."/>
            <person name="Sakurai T."/>
            <person name="Umezawa T."/>
            <person name="Bhattacharyya M."/>
            <person name="Sandhu D."/>
            <person name="Valliyodan B."/>
            <person name="Lindquist E."/>
            <person name="Peto M."/>
            <person name="Grant D."/>
            <person name="Shu S."/>
            <person name="Goodstein D."/>
            <person name="Barry K."/>
            <person name="Futrell-Griggs M."/>
            <person name="Abernathy B."/>
            <person name="Du J."/>
            <person name="Tian Z."/>
            <person name="Zhu L."/>
            <person name="Gill N."/>
            <person name="Joshi T."/>
            <person name="Libault M."/>
            <person name="Sethuraman A."/>
            <person name="Zhang X."/>
            <person name="Shinozaki K."/>
            <person name="Nguyen H."/>
            <person name="Wing R."/>
            <person name="Cregan P."/>
            <person name="Specht J."/>
            <person name="Grimwood J."/>
            <person name="Rokhsar D."/>
            <person name="Stacey G."/>
            <person name="Shoemaker R."/>
            <person name="Jackson S."/>
        </authorList>
    </citation>
    <scope>NUCLEOTIDE SEQUENCE</scope>
    <source>
        <tissue evidence="1">Callus</tissue>
    </source>
</reference>
<organism evidence="1">
    <name type="scientific">Glycine max</name>
    <name type="common">Soybean</name>
    <name type="synonym">Glycine hispida</name>
    <dbReference type="NCBI Taxonomy" id="3847"/>
    <lineage>
        <taxon>Eukaryota</taxon>
        <taxon>Viridiplantae</taxon>
        <taxon>Streptophyta</taxon>
        <taxon>Embryophyta</taxon>
        <taxon>Tracheophyta</taxon>
        <taxon>Spermatophyta</taxon>
        <taxon>Magnoliopsida</taxon>
        <taxon>eudicotyledons</taxon>
        <taxon>Gunneridae</taxon>
        <taxon>Pentapetalae</taxon>
        <taxon>rosids</taxon>
        <taxon>fabids</taxon>
        <taxon>Fabales</taxon>
        <taxon>Fabaceae</taxon>
        <taxon>Papilionoideae</taxon>
        <taxon>50 kb inversion clade</taxon>
        <taxon>NPAAA clade</taxon>
        <taxon>indigoferoid/millettioid clade</taxon>
        <taxon>Phaseoleae</taxon>
        <taxon>Glycine</taxon>
        <taxon>Glycine subgen. Soja</taxon>
    </lineage>
</organism>
<dbReference type="Gramene" id="KRH51588">
    <property type="protein sequence ID" value="KRH51588"/>
    <property type="gene ID" value="GLYMA_06G016600"/>
</dbReference>
<evidence type="ECO:0000313" key="3">
    <source>
        <dbReference type="Proteomes" id="UP000008827"/>
    </source>
</evidence>
<dbReference type="AlphaFoldDB" id="A0A0R0JID5"/>
<accession>A0A0R0JID5</accession>